<sequence length="38" mass="4487">MFIMYIYFRYTIRADFNQAIQSTQSRAIHSTAWTAPVS</sequence>
<protein>
    <submittedName>
        <fullName evidence="1">Uncharacterized protein</fullName>
    </submittedName>
</protein>
<name>A0A0E9QDL8_ANGAN</name>
<dbReference type="EMBL" id="GBXM01095044">
    <property type="protein sequence ID" value="JAH13533.1"/>
    <property type="molecule type" value="Transcribed_RNA"/>
</dbReference>
<evidence type="ECO:0000313" key="1">
    <source>
        <dbReference type="EMBL" id="JAH14420.1"/>
    </source>
</evidence>
<proteinExistence type="predicted"/>
<reference evidence="1" key="2">
    <citation type="journal article" date="2015" name="Fish Shellfish Immunol.">
        <title>Early steps in the European eel (Anguilla anguilla)-Vibrio vulnificus interaction in the gills: Role of the RtxA13 toxin.</title>
        <authorList>
            <person name="Callol A."/>
            <person name="Pajuelo D."/>
            <person name="Ebbesson L."/>
            <person name="Teles M."/>
            <person name="MacKenzie S."/>
            <person name="Amaro C."/>
        </authorList>
    </citation>
    <scope>NUCLEOTIDE SEQUENCE</scope>
</reference>
<accession>A0A0E9QDL8</accession>
<dbReference type="AlphaFoldDB" id="A0A0E9QDL8"/>
<dbReference type="EMBL" id="GBXM01094157">
    <property type="protein sequence ID" value="JAH14420.1"/>
    <property type="molecule type" value="Transcribed_RNA"/>
</dbReference>
<organism evidence="1">
    <name type="scientific">Anguilla anguilla</name>
    <name type="common">European freshwater eel</name>
    <name type="synonym">Muraena anguilla</name>
    <dbReference type="NCBI Taxonomy" id="7936"/>
    <lineage>
        <taxon>Eukaryota</taxon>
        <taxon>Metazoa</taxon>
        <taxon>Chordata</taxon>
        <taxon>Craniata</taxon>
        <taxon>Vertebrata</taxon>
        <taxon>Euteleostomi</taxon>
        <taxon>Actinopterygii</taxon>
        <taxon>Neopterygii</taxon>
        <taxon>Teleostei</taxon>
        <taxon>Anguilliformes</taxon>
        <taxon>Anguillidae</taxon>
        <taxon>Anguilla</taxon>
    </lineage>
</organism>
<reference evidence="1" key="1">
    <citation type="submission" date="2014-11" db="EMBL/GenBank/DDBJ databases">
        <authorList>
            <person name="Amaro Gonzalez C."/>
        </authorList>
    </citation>
    <scope>NUCLEOTIDE SEQUENCE</scope>
</reference>